<proteinExistence type="predicted"/>
<sequence>MRYPLDPMWRMCFLSVAINRKGMGEAGRGSGGRGEKLTVLVVLPGSWRCASPSPGGRAEGGGSGEGSRRDTLRGEAAAILPWPRGEVREVEAYFALMLRCLLGFWILGPPGCMCPTILDQILFYDRTAVILLVLWLNHNAEN</sequence>
<evidence type="ECO:0000313" key="3">
    <source>
        <dbReference type="EMBL" id="BAD26125.1"/>
    </source>
</evidence>
<accession>Q6K256</accession>
<reference evidence="4" key="4">
    <citation type="journal article" date="2008" name="Nucleic Acids Res.">
        <title>The rice annotation project database (RAP-DB): 2008 update.</title>
        <authorList>
            <consortium name="The rice annotation project (RAP)"/>
        </authorList>
    </citation>
    <scope>GENOME REANNOTATION</scope>
    <source>
        <strain evidence="4">cv. Nipponbare</strain>
    </source>
</reference>
<name>Q6K256_ORYSJ</name>
<gene>
    <name evidence="2" type="ORF">B1012G04.33</name>
    <name evidence="3" type="ORF">P0012A04.19</name>
</gene>
<evidence type="ECO:0000313" key="2">
    <source>
        <dbReference type="EMBL" id="BAD23717.1"/>
    </source>
</evidence>
<reference evidence="2" key="2">
    <citation type="submission" date="2003-01" db="EMBL/GenBank/DDBJ databases">
        <title>Oryza sativa nipponbare(GA3) genomic DNA, chromosome 9, BAC clone:B1012G04.</title>
        <authorList>
            <person name="Sasaki T."/>
            <person name="Matsumoto T."/>
            <person name="Katayose Y."/>
        </authorList>
    </citation>
    <scope>NUCLEOTIDE SEQUENCE</scope>
</reference>
<protein>
    <submittedName>
        <fullName evidence="2">Uncharacterized protein</fullName>
    </submittedName>
</protein>
<reference evidence="3" key="1">
    <citation type="submission" date="2002-09" db="EMBL/GenBank/DDBJ databases">
        <title>Oryza sativa nipponbare(GA3) genomic DNA, chromosome 9, PAC clone:P0012A04.</title>
        <authorList>
            <person name="Sasaki T."/>
            <person name="Matsumoto T."/>
            <person name="Hattori M."/>
            <person name="Sakaki Y."/>
            <person name="Katayose Y."/>
        </authorList>
    </citation>
    <scope>NUCLEOTIDE SEQUENCE</scope>
</reference>
<dbReference type="EMBL" id="AP006155">
    <property type="protein sequence ID" value="BAD23717.1"/>
    <property type="molecule type" value="Genomic_DNA"/>
</dbReference>
<feature type="region of interest" description="Disordered" evidence="1">
    <location>
        <begin position="50"/>
        <end position="70"/>
    </location>
</feature>
<evidence type="ECO:0000256" key="1">
    <source>
        <dbReference type="SAM" id="MobiDB-lite"/>
    </source>
</evidence>
<dbReference type="Proteomes" id="UP000000763">
    <property type="component" value="Chromosome 9"/>
</dbReference>
<evidence type="ECO:0000313" key="4">
    <source>
        <dbReference type="Proteomes" id="UP000000763"/>
    </source>
</evidence>
<reference evidence="4" key="3">
    <citation type="journal article" date="2005" name="Nature">
        <title>The map-based sequence of the rice genome.</title>
        <authorList>
            <consortium name="International rice genome sequencing project (IRGSP)"/>
            <person name="Matsumoto T."/>
            <person name="Wu J."/>
            <person name="Kanamori H."/>
            <person name="Katayose Y."/>
            <person name="Fujisawa M."/>
            <person name="Namiki N."/>
            <person name="Mizuno H."/>
            <person name="Yamamoto K."/>
            <person name="Antonio B.A."/>
            <person name="Baba T."/>
            <person name="Sakata K."/>
            <person name="Nagamura Y."/>
            <person name="Aoki H."/>
            <person name="Arikawa K."/>
            <person name="Arita K."/>
            <person name="Bito T."/>
            <person name="Chiden Y."/>
            <person name="Fujitsuka N."/>
            <person name="Fukunaka R."/>
            <person name="Hamada M."/>
            <person name="Harada C."/>
            <person name="Hayashi A."/>
            <person name="Hijishita S."/>
            <person name="Honda M."/>
            <person name="Hosokawa S."/>
            <person name="Ichikawa Y."/>
            <person name="Idonuma A."/>
            <person name="Iijima M."/>
            <person name="Ikeda M."/>
            <person name="Ikeno M."/>
            <person name="Ito K."/>
            <person name="Ito S."/>
            <person name="Ito T."/>
            <person name="Ito Y."/>
            <person name="Ito Y."/>
            <person name="Iwabuchi A."/>
            <person name="Kamiya K."/>
            <person name="Karasawa W."/>
            <person name="Kurita K."/>
            <person name="Katagiri S."/>
            <person name="Kikuta A."/>
            <person name="Kobayashi H."/>
            <person name="Kobayashi N."/>
            <person name="Machita K."/>
            <person name="Maehara T."/>
            <person name="Masukawa M."/>
            <person name="Mizubayashi T."/>
            <person name="Mukai Y."/>
            <person name="Nagasaki H."/>
            <person name="Nagata Y."/>
            <person name="Naito S."/>
            <person name="Nakashima M."/>
            <person name="Nakama Y."/>
            <person name="Nakamichi Y."/>
            <person name="Nakamura M."/>
            <person name="Meguro A."/>
            <person name="Negishi M."/>
            <person name="Ohta I."/>
            <person name="Ohta T."/>
            <person name="Okamoto M."/>
            <person name="Ono N."/>
            <person name="Saji S."/>
            <person name="Sakaguchi M."/>
            <person name="Sakai K."/>
            <person name="Shibata M."/>
            <person name="Shimokawa T."/>
            <person name="Song J."/>
            <person name="Takazaki Y."/>
            <person name="Terasawa K."/>
            <person name="Tsugane M."/>
            <person name="Tsuji K."/>
            <person name="Ueda S."/>
            <person name="Waki K."/>
            <person name="Yamagata H."/>
            <person name="Yamamoto M."/>
            <person name="Yamamoto S."/>
            <person name="Yamane H."/>
            <person name="Yoshiki S."/>
            <person name="Yoshihara R."/>
            <person name="Yukawa K."/>
            <person name="Zhong H."/>
            <person name="Yano M."/>
            <person name="Yuan Q."/>
            <person name="Ouyang S."/>
            <person name="Liu J."/>
            <person name="Jones K.M."/>
            <person name="Gansberger K."/>
            <person name="Moffat K."/>
            <person name="Hill J."/>
            <person name="Bera J."/>
            <person name="Fadrosh D."/>
            <person name="Jin S."/>
            <person name="Johri S."/>
            <person name="Kim M."/>
            <person name="Overton L."/>
            <person name="Reardon M."/>
            <person name="Tsitrin T."/>
            <person name="Vuong H."/>
            <person name="Weaver B."/>
            <person name="Ciecko A."/>
            <person name="Tallon L."/>
            <person name="Jackson J."/>
            <person name="Pai G."/>
            <person name="Aken S.V."/>
            <person name="Utterback T."/>
            <person name="Reidmuller S."/>
            <person name="Feldblyum T."/>
            <person name="Hsiao J."/>
            <person name="Zismann V."/>
            <person name="Iobst S."/>
            <person name="de Vazeille A.R."/>
            <person name="Buell C.R."/>
            <person name="Ying K."/>
            <person name="Li Y."/>
            <person name="Lu T."/>
            <person name="Huang Y."/>
            <person name="Zhao Q."/>
            <person name="Feng Q."/>
            <person name="Zhang L."/>
            <person name="Zhu J."/>
            <person name="Weng Q."/>
            <person name="Mu J."/>
            <person name="Lu Y."/>
            <person name="Fan D."/>
            <person name="Liu Y."/>
            <person name="Guan J."/>
            <person name="Zhang Y."/>
            <person name="Yu S."/>
            <person name="Liu X."/>
            <person name="Zhang Y."/>
            <person name="Hong G."/>
            <person name="Han B."/>
            <person name="Choisne N."/>
            <person name="Demange N."/>
            <person name="Orjeda G."/>
            <person name="Samain S."/>
            <person name="Cattolico L."/>
            <person name="Pelletier E."/>
            <person name="Couloux A."/>
            <person name="Segurens B."/>
            <person name="Wincker P."/>
            <person name="D'Hont A."/>
            <person name="Scarpelli C."/>
            <person name="Weissenbach J."/>
            <person name="Salanoubat M."/>
            <person name="Quetier F."/>
            <person name="Yu Y."/>
            <person name="Kim H.R."/>
            <person name="Rambo T."/>
            <person name="Currie J."/>
            <person name="Collura K."/>
            <person name="Luo M."/>
            <person name="Yang T."/>
            <person name="Ammiraju J.S.S."/>
            <person name="Engler F."/>
            <person name="Soderlund C."/>
            <person name="Wing R.A."/>
            <person name="Palmer L.E."/>
            <person name="de la Bastide M."/>
            <person name="Spiegel L."/>
            <person name="Nascimento L."/>
            <person name="Zutavern T."/>
            <person name="O'Shaughnessy A."/>
            <person name="Dike S."/>
            <person name="Dedhia N."/>
            <person name="Preston R."/>
            <person name="Balija V."/>
            <person name="McCombie W.R."/>
            <person name="Chow T."/>
            <person name="Chen H."/>
            <person name="Chung M."/>
            <person name="Chen C."/>
            <person name="Shaw J."/>
            <person name="Wu H."/>
            <person name="Hsiao K."/>
            <person name="Chao Y."/>
            <person name="Chu M."/>
            <person name="Cheng C."/>
            <person name="Hour A."/>
            <person name="Lee P."/>
            <person name="Lin S."/>
            <person name="Lin Y."/>
            <person name="Liou J."/>
            <person name="Liu S."/>
            <person name="Hsing Y."/>
            <person name="Raghuvanshi S."/>
            <person name="Mohanty A."/>
            <person name="Bharti A.K."/>
            <person name="Gaur A."/>
            <person name="Gupta V."/>
            <person name="Kumar D."/>
            <person name="Ravi V."/>
            <person name="Vij S."/>
            <person name="Kapur A."/>
            <person name="Khurana P."/>
            <person name="Khurana P."/>
            <person name="Khurana J.P."/>
            <person name="Tyagi A.K."/>
            <person name="Gaikwad K."/>
            <person name="Singh A."/>
            <person name="Dalal V."/>
            <person name="Srivastava S."/>
            <person name="Dixit A."/>
            <person name="Pal A.K."/>
            <person name="Ghazi I.A."/>
            <person name="Yadav M."/>
            <person name="Pandit A."/>
            <person name="Bhargava A."/>
            <person name="Sureshbabu K."/>
            <person name="Batra K."/>
            <person name="Sharma T.R."/>
            <person name="Mohapatra T."/>
            <person name="Singh N.K."/>
            <person name="Messing J."/>
            <person name="Nelson A.B."/>
            <person name="Fuks G."/>
            <person name="Kavchok S."/>
            <person name="Keizer G."/>
            <person name="Linton E."/>
            <person name="Llaca V."/>
            <person name="Song R."/>
            <person name="Tanyolac B."/>
            <person name="Young S."/>
            <person name="Ho-Il K."/>
            <person name="Hahn J.H."/>
            <person name="Sangsakoo G."/>
            <person name="Vanavichit A."/>
            <person name="de Mattos Luiz.A.T."/>
            <person name="Zimmer P.D."/>
            <person name="Malone G."/>
            <person name="Dellagostin O."/>
            <person name="de Oliveira A.C."/>
            <person name="Bevan M."/>
            <person name="Bancroft I."/>
            <person name="Minx P."/>
            <person name="Cordum H."/>
            <person name="Wilson R."/>
            <person name="Cheng Z."/>
            <person name="Jin W."/>
            <person name="Jiang J."/>
            <person name="Leong S.A."/>
            <person name="Iwama H."/>
            <person name="Gojobori T."/>
            <person name="Itoh T."/>
            <person name="Niimura Y."/>
            <person name="Fujii Y."/>
            <person name="Habara T."/>
            <person name="Sakai H."/>
            <person name="Sato Y."/>
            <person name="Wilson G."/>
            <person name="Kumar K."/>
            <person name="McCouch S."/>
            <person name="Juretic N."/>
            <person name="Hoen D."/>
            <person name="Wright S."/>
            <person name="Bruskiewich R."/>
            <person name="Bureau T."/>
            <person name="Miyao A."/>
            <person name="Hirochika H."/>
            <person name="Nishikawa T."/>
            <person name="Kadowaki K."/>
            <person name="Sugiura M."/>
            <person name="Burr B."/>
            <person name="Sasaki T."/>
        </authorList>
    </citation>
    <scope>NUCLEOTIDE SEQUENCE [LARGE SCALE GENOMIC DNA]</scope>
    <source>
        <strain evidence="4">cv. Nipponbare</strain>
    </source>
</reference>
<organism evidence="2 4">
    <name type="scientific">Oryza sativa subsp. japonica</name>
    <name type="common">Rice</name>
    <dbReference type="NCBI Taxonomy" id="39947"/>
    <lineage>
        <taxon>Eukaryota</taxon>
        <taxon>Viridiplantae</taxon>
        <taxon>Streptophyta</taxon>
        <taxon>Embryophyta</taxon>
        <taxon>Tracheophyta</taxon>
        <taxon>Spermatophyta</taxon>
        <taxon>Magnoliopsida</taxon>
        <taxon>Liliopsida</taxon>
        <taxon>Poales</taxon>
        <taxon>Poaceae</taxon>
        <taxon>BOP clade</taxon>
        <taxon>Oryzoideae</taxon>
        <taxon>Oryzeae</taxon>
        <taxon>Oryzinae</taxon>
        <taxon>Oryza</taxon>
        <taxon>Oryza sativa</taxon>
    </lineage>
</organism>
<dbReference type="EMBL" id="AP005739">
    <property type="protein sequence ID" value="BAD26125.1"/>
    <property type="molecule type" value="Genomic_DNA"/>
</dbReference>
<dbReference type="AlphaFoldDB" id="Q6K256"/>